<dbReference type="SUPFAM" id="SSF48452">
    <property type="entry name" value="TPR-like"/>
    <property type="match status" value="1"/>
</dbReference>
<reference evidence="7" key="2">
    <citation type="submission" date="2017-10" db="EMBL/GenBank/DDBJ databases">
        <title>Ladona fulva Genome sequencing and assembly.</title>
        <authorList>
            <person name="Murali S."/>
            <person name="Richards S."/>
            <person name="Bandaranaike D."/>
            <person name="Bellair M."/>
            <person name="Blankenburg K."/>
            <person name="Chao H."/>
            <person name="Dinh H."/>
            <person name="Doddapaneni H."/>
            <person name="Dugan-Rocha S."/>
            <person name="Elkadiri S."/>
            <person name="Gnanaolivu R."/>
            <person name="Hernandez B."/>
            <person name="Skinner E."/>
            <person name="Javaid M."/>
            <person name="Lee S."/>
            <person name="Li M."/>
            <person name="Ming W."/>
            <person name="Munidasa M."/>
            <person name="Muniz J."/>
            <person name="Nguyen L."/>
            <person name="Hughes D."/>
            <person name="Osuji N."/>
            <person name="Pu L.-L."/>
            <person name="Puazo M."/>
            <person name="Qu C."/>
            <person name="Quiroz J."/>
            <person name="Raj R."/>
            <person name="Weissenberger G."/>
            <person name="Xin Y."/>
            <person name="Zou X."/>
            <person name="Han Y."/>
            <person name="Worley K."/>
            <person name="Muzny D."/>
            <person name="Gibbs R."/>
        </authorList>
    </citation>
    <scope>NUCLEOTIDE SEQUENCE</scope>
    <source>
        <strain evidence="7">Sampled in the wild</strain>
    </source>
</reference>
<dbReference type="Gene3D" id="1.25.40.10">
    <property type="entry name" value="Tetratricopeptide repeat domain"/>
    <property type="match status" value="1"/>
</dbReference>
<dbReference type="PROSITE" id="PS50059">
    <property type="entry name" value="FKBP_PPIASE"/>
    <property type="match status" value="1"/>
</dbReference>
<dbReference type="GO" id="GO:0005740">
    <property type="term" value="C:mitochondrial envelope"/>
    <property type="evidence" value="ECO:0007669"/>
    <property type="project" value="TreeGrafter"/>
</dbReference>
<comment type="catalytic activity">
    <reaction evidence="3">
        <text>[protein]-peptidylproline (omega=180) = [protein]-peptidylproline (omega=0)</text>
        <dbReference type="Rhea" id="RHEA:16237"/>
        <dbReference type="Rhea" id="RHEA-COMP:10747"/>
        <dbReference type="Rhea" id="RHEA-COMP:10748"/>
        <dbReference type="ChEBI" id="CHEBI:83833"/>
        <dbReference type="ChEBI" id="CHEBI:83834"/>
        <dbReference type="EC" id="5.2.1.8"/>
    </reaction>
</comment>
<dbReference type="SMART" id="SM00028">
    <property type="entry name" value="TPR"/>
    <property type="match status" value="3"/>
</dbReference>
<name>A0A8K0K2G2_LADFU</name>
<evidence type="ECO:0000259" key="6">
    <source>
        <dbReference type="PROSITE" id="PS50059"/>
    </source>
</evidence>
<accession>A0A8K0K2G2</accession>
<dbReference type="EMBL" id="KZ308311">
    <property type="protein sequence ID" value="KAG8227087.1"/>
    <property type="molecule type" value="Genomic_DNA"/>
</dbReference>
<keyword evidence="8" id="KW-1185">Reference proteome</keyword>
<evidence type="ECO:0000313" key="7">
    <source>
        <dbReference type="EMBL" id="KAG8227087.1"/>
    </source>
</evidence>
<dbReference type="GO" id="GO:0003755">
    <property type="term" value="F:peptidyl-prolyl cis-trans isomerase activity"/>
    <property type="evidence" value="ECO:0007669"/>
    <property type="project" value="UniProtKB-KW"/>
</dbReference>
<dbReference type="OrthoDB" id="532682at2759"/>
<proteinExistence type="predicted"/>
<comment type="caution">
    <text evidence="7">The sequence shown here is derived from an EMBL/GenBank/DDBJ whole genome shotgun (WGS) entry which is preliminary data.</text>
</comment>
<feature type="repeat" description="TPR" evidence="4">
    <location>
        <begin position="300"/>
        <end position="333"/>
    </location>
</feature>
<evidence type="ECO:0000256" key="2">
    <source>
        <dbReference type="ARBA" id="ARBA00022803"/>
    </source>
</evidence>
<dbReference type="InterPro" id="IPR001179">
    <property type="entry name" value="PPIase_FKBP_dom"/>
</dbReference>
<sequence>MDEFKEKTEIIDETDKTCNSESESIILNDLPEKDIPKVTEEDKLGSILSTDPESTSDVIDCKELESTTGDTDKENEEWLDILGSGQLKKKVITPGEKDSRPERYHVCVIDLEGTLQDGTIVDKEEGFKFQLGDAEVIQGLDLAVPLMDHGEVAYIFVGPRFGYGSIGRPPDIPPNAEITYRVHLISSEPEPSVESLPALERKKIGNKKRERGNWWYTRDEHNFAIQCYRRALDFLDDIEGGIIVEPDKEESKPNEDELQDLLEDRLKVYNNLAAAQMKIKAYDTALASVQNVLRCQPKNVKALFRKGKILAAKGDTEAAIPVLRLASQLEPESKVIHQELARLVKQKKKDSEMEKNLYRKMFGQDKIEDSESTNAASKVNELDSSSVKKVEIS</sequence>
<dbReference type="Pfam" id="PF00254">
    <property type="entry name" value="FKBP_C"/>
    <property type="match status" value="1"/>
</dbReference>
<organism evidence="7 8">
    <name type="scientific">Ladona fulva</name>
    <name type="common">Scarce chaser dragonfly</name>
    <name type="synonym">Libellula fulva</name>
    <dbReference type="NCBI Taxonomy" id="123851"/>
    <lineage>
        <taxon>Eukaryota</taxon>
        <taxon>Metazoa</taxon>
        <taxon>Ecdysozoa</taxon>
        <taxon>Arthropoda</taxon>
        <taxon>Hexapoda</taxon>
        <taxon>Insecta</taxon>
        <taxon>Pterygota</taxon>
        <taxon>Palaeoptera</taxon>
        <taxon>Odonata</taxon>
        <taxon>Epiprocta</taxon>
        <taxon>Anisoptera</taxon>
        <taxon>Libelluloidea</taxon>
        <taxon>Libellulidae</taxon>
        <taxon>Ladona</taxon>
    </lineage>
</organism>
<keyword evidence="3" id="KW-0697">Rotamase</keyword>
<dbReference type="Gene3D" id="3.10.50.40">
    <property type="match status" value="1"/>
</dbReference>
<evidence type="ECO:0000256" key="3">
    <source>
        <dbReference type="PROSITE-ProRule" id="PRU00277"/>
    </source>
</evidence>
<reference evidence="7" key="1">
    <citation type="submission" date="2013-04" db="EMBL/GenBank/DDBJ databases">
        <authorList>
            <person name="Qu J."/>
            <person name="Murali S.C."/>
            <person name="Bandaranaike D."/>
            <person name="Bellair M."/>
            <person name="Blankenburg K."/>
            <person name="Chao H."/>
            <person name="Dinh H."/>
            <person name="Doddapaneni H."/>
            <person name="Downs B."/>
            <person name="Dugan-Rocha S."/>
            <person name="Elkadiri S."/>
            <person name="Gnanaolivu R.D."/>
            <person name="Hernandez B."/>
            <person name="Javaid M."/>
            <person name="Jayaseelan J.C."/>
            <person name="Lee S."/>
            <person name="Li M."/>
            <person name="Ming W."/>
            <person name="Munidasa M."/>
            <person name="Muniz J."/>
            <person name="Nguyen L."/>
            <person name="Ongeri F."/>
            <person name="Osuji N."/>
            <person name="Pu L.-L."/>
            <person name="Puazo M."/>
            <person name="Qu C."/>
            <person name="Quiroz J."/>
            <person name="Raj R."/>
            <person name="Weissenberger G."/>
            <person name="Xin Y."/>
            <person name="Zou X."/>
            <person name="Han Y."/>
            <person name="Richards S."/>
            <person name="Worley K."/>
            <person name="Muzny D."/>
            <person name="Gibbs R."/>
        </authorList>
    </citation>
    <scope>NUCLEOTIDE SEQUENCE</scope>
    <source>
        <strain evidence="7">Sampled in the wild</strain>
    </source>
</reference>
<dbReference type="SUPFAM" id="SSF54534">
    <property type="entry name" value="FKBP-like"/>
    <property type="match status" value="1"/>
</dbReference>
<dbReference type="GO" id="GO:0043066">
    <property type="term" value="P:negative regulation of apoptotic process"/>
    <property type="evidence" value="ECO:0007669"/>
    <property type="project" value="TreeGrafter"/>
</dbReference>
<dbReference type="Proteomes" id="UP000792457">
    <property type="component" value="Unassembled WGS sequence"/>
</dbReference>
<dbReference type="PANTHER" id="PTHR46512:SF1">
    <property type="entry name" value="PEPTIDYLPROLYL ISOMERASE"/>
    <property type="match status" value="1"/>
</dbReference>
<feature type="compositionally biased region" description="Polar residues" evidence="5">
    <location>
        <begin position="372"/>
        <end position="385"/>
    </location>
</feature>
<evidence type="ECO:0000256" key="4">
    <source>
        <dbReference type="PROSITE-ProRule" id="PRU00339"/>
    </source>
</evidence>
<feature type="repeat" description="TPR" evidence="4">
    <location>
        <begin position="266"/>
        <end position="299"/>
    </location>
</feature>
<dbReference type="InterPro" id="IPR019734">
    <property type="entry name" value="TPR_rpt"/>
</dbReference>
<dbReference type="AlphaFoldDB" id="A0A8K0K2G2"/>
<dbReference type="InterPro" id="IPR046357">
    <property type="entry name" value="PPIase_dom_sf"/>
</dbReference>
<protein>
    <recommendedName>
        <fullName evidence="3">peptidylprolyl isomerase</fullName>
        <ecNumber evidence="3">5.2.1.8</ecNumber>
    </recommendedName>
</protein>
<keyword evidence="3" id="KW-0413">Isomerase</keyword>
<keyword evidence="2 4" id="KW-0802">TPR repeat</keyword>
<dbReference type="EC" id="5.2.1.8" evidence="3"/>
<feature type="region of interest" description="Disordered" evidence="5">
    <location>
        <begin position="368"/>
        <end position="393"/>
    </location>
</feature>
<dbReference type="PANTHER" id="PTHR46512">
    <property type="entry name" value="PEPTIDYLPROLYL ISOMERASE"/>
    <property type="match status" value="1"/>
</dbReference>
<dbReference type="GO" id="GO:0005829">
    <property type="term" value="C:cytosol"/>
    <property type="evidence" value="ECO:0007669"/>
    <property type="project" value="TreeGrafter"/>
</dbReference>
<dbReference type="InterPro" id="IPR050754">
    <property type="entry name" value="FKBP4/5/8-like"/>
</dbReference>
<keyword evidence="1" id="KW-0677">Repeat</keyword>
<dbReference type="GO" id="GO:0044183">
    <property type="term" value="F:protein folding chaperone"/>
    <property type="evidence" value="ECO:0007669"/>
    <property type="project" value="TreeGrafter"/>
</dbReference>
<feature type="domain" description="PPIase FKBP-type" evidence="6">
    <location>
        <begin position="104"/>
        <end position="188"/>
    </location>
</feature>
<evidence type="ECO:0000256" key="1">
    <source>
        <dbReference type="ARBA" id="ARBA00022737"/>
    </source>
</evidence>
<dbReference type="GO" id="GO:0016020">
    <property type="term" value="C:membrane"/>
    <property type="evidence" value="ECO:0007669"/>
    <property type="project" value="TreeGrafter"/>
</dbReference>
<dbReference type="PROSITE" id="PS50005">
    <property type="entry name" value="TPR"/>
    <property type="match status" value="2"/>
</dbReference>
<evidence type="ECO:0000256" key="5">
    <source>
        <dbReference type="SAM" id="MobiDB-lite"/>
    </source>
</evidence>
<evidence type="ECO:0000313" key="8">
    <source>
        <dbReference type="Proteomes" id="UP000792457"/>
    </source>
</evidence>
<dbReference type="GO" id="GO:0012505">
    <property type="term" value="C:endomembrane system"/>
    <property type="evidence" value="ECO:0007669"/>
    <property type="project" value="TreeGrafter"/>
</dbReference>
<dbReference type="InterPro" id="IPR011990">
    <property type="entry name" value="TPR-like_helical_dom_sf"/>
</dbReference>
<gene>
    <name evidence="7" type="ORF">J437_LFUL007424</name>
</gene>